<comment type="caution">
    <text evidence="2">The sequence shown here is derived from an EMBL/GenBank/DDBJ whole genome shotgun (WGS) entry which is preliminary data.</text>
</comment>
<evidence type="ECO:0000313" key="2">
    <source>
        <dbReference type="EMBL" id="GCC21333.1"/>
    </source>
</evidence>
<keyword evidence="3" id="KW-1185">Reference proteome</keyword>
<feature type="compositionally biased region" description="Basic and acidic residues" evidence="1">
    <location>
        <begin position="131"/>
        <end position="141"/>
    </location>
</feature>
<accession>A0A401RT62</accession>
<dbReference type="Proteomes" id="UP000287033">
    <property type="component" value="Unassembled WGS sequence"/>
</dbReference>
<evidence type="ECO:0000313" key="3">
    <source>
        <dbReference type="Proteomes" id="UP000287033"/>
    </source>
</evidence>
<dbReference type="EMBL" id="BEZZ01002176">
    <property type="protein sequence ID" value="GCC21333.1"/>
    <property type="molecule type" value="Genomic_DNA"/>
</dbReference>
<gene>
    <name evidence="2" type="ORF">chiPu_0019802</name>
</gene>
<name>A0A401RT62_CHIPU</name>
<evidence type="ECO:0000256" key="1">
    <source>
        <dbReference type="SAM" id="MobiDB-lite"/>
    </source>
</evidence>
<feature type="region of interest" description="Disordered" evidence="1">
    <location>
        <begin position="83"/>
        <end position="141"/>
    </location>
</feature>
<feature type="compositionally biased region" description="Basic and acidic residues" evidence="1">
    <location>
        <begin position="33"/>
        <end position="45"/>
    </location>
</feature>
<protein>
    <submittedName>
        <fullName evidence="2">Uncharacterized protein</fullName>
    </submittedName>
</protein>
<feature type="compositionally biased region" description="Basic and acidic residues" evidence="1">
    <location>
        <begin position="83"/>
        <end position="123"/>
    </location>
</feature>
<proteinExistence type="predicted"/>
<feature type="region of interest" description="Disordered" evidence="1">
    <location>
        <begin position="1"/>
        <end position="69"/>
    </location>
</feature>
<sequence>MGGLKRASQGLEKAREKAKRGGRGVSEPDWETASERARMGGKERASLVVLGDSEVREPSGESLRSKIQKRGCPVIKATVEKERQVEWDDSAEDKNQLRERREREKRDRQEQIEATRREQEKLKHGISVRRGLREQKPPETY</sequence>
<reference evidence="2 3" key="1">
    <citation type="journal article" date="2018" name="Nat. Ecol. Evol.">
        <title>Shark genomes provide insights into elasmobranch evolution and the origin of vertebrates.</title>
        <authorList>
            <person name="Hara Y"/>
            <person name="Yamaguchi K"/>
            <person name="Onimaru K"/>
            <person name="Kadota M"/>
            <person name="Koyanagi M"/>
            <person name="Keeley SD"/>
            <person name="Tatsumi K"/>
            <person name="Tanaka K"/>
            <person name="Motone F"/>
            <person name="Kageyama Y"/>
            <person name="Nozu R"/>
            <person name="Adachi N"/>
            <person name="Nishimura O"/>
            <person name="Nakagawa R"/>
            <person name="Tanegashima C"/>
            <person name="Kiyatake I"/>
            <person name="Matsumoto R"/>
            <person name="Murakumo K"/>
            <person name="Nishida K"/>
            <person name="Terakita A"/>
            <person name="Kuratani S"/>
            <person name="Sato K"/>
            <person name="Hyodo S Kuraku.S."/>
        </authorList>
    </citation>
    <scope>NUCLEOTIDE SEQUENCE [LARGE SCALE GENOMIC DNA]</scope>
</reference>
<organism evidence="2 3">
    <name type="scientific">Chiloscyllium punctatum</name>
    <name type="common">Brownbanded bambooshark</name>
    <name type="synonym">Hemiscyllium punctatum</name>
    <dbReference type="NCBI Taxonomy" id="137246"/>
    <lineage>
        <taxon>Eukaryota</taxon>
        <taxon>Metazoa</taxon>
        <taxon>Chordata</taxon>
        <taxon>Craniata</taxon>
        <taxon>Vertebrata</taxon>
        <taxon>Chondrichthyes</taxon>
        <taxon>Elasmobranchii</taxon>
        <taxon>Galeomorphii</taxon>
        <taxon>Galeoidea</taxon>
        <taxon>Orectolobiformes</taxon>
        <taxon>Hemiscylliidae</taxon>
        <taxon>Chiloscyllium</taxon>
    </lineage>
</organism>
<dbReference type="AlphaFoldDB" id="A0A401RT62"/>